<feature type="transmembrane region" description="Helical" evidence="5">
    <location>
        <begin position="876"/>
        <end position="903"/>
    </location>
</feature>
<dbReference type="Gene3D" id="3.90.550.10">
    <property type="entry name" value="Spore Coat Polysaccharide Biosynthesis Protein SpsA, Chain A"/>
    <property type="match status" value="1"/>
</dbReference>
<feature type="transmembrane region" description="Helical" evidence="5">
    <location>
        <begin position="552"/>
        <end position="575"/>
    </location>
</feature>
<organism evidence="8 9">
    <name type="scientific">Alkalihalophilus pseudofirmus</name>
    <name type="common">Bacillus pseudofirmus</name>
    <dbReference type="NCBI Taxonomy" id="79885"/>
    <lineage>
        <taxon>Bacteria</taxon>
        <taxon>Bacillati</taxon>
        <taxon>Bacillota</taxon>
        <taxon>Bacilli</taxon>
        <taxon>Bacillales</taxon>
        <taxon>Bacillaceae</taxon>
        <taxon>Alkalihalophilus</taxon>
    </lineage>
</organism>
<keyword evidence="4" id="KW-0865">Zymogen</keyword>
<evidence type="ECO:0000256" key="4">
    <source>
        <dbReference type="ARBA" id="ARBA00023145"/>
    </source>
</evidence>
<dbReference type="InterPro" id="IPR029044">
    <property type="entry name" value="Nucleotide-diphossugar_trans"/>
</dbReference>
<dbReference type="CDD" id="cd06423">
    <property type="entry name" value="CESA_like"/>
    <property type="match status" value="1"/>
</dbReference>
<sequence length="1004" mass="112914">MNGYLFIKKAAILFIINSLVLSSLIPMHAASAEEQGLPKESKYDNYGVSASHPAAVEAGMEVLENGGNAVDAAIAVSYVLGVVEPYGSGIGGGGQMLILPPEKEEPVVYDYRASATSDEEWNEQSTGVPGQVRGLAEIHEDLGLTPMEHLISPAVTLAEEGFEVDYLLWERLEAAKPRLPVEELPHFFPNGQTIEPGDSLKQPELAETLSAIQEMGPRAFYAGEIGEKFTAAVPYIDAEELAAYEVERTEAVKGELENGTLYSASAPLAGVSVVQSMLLAEEMNIEETKDNEFEFVHIMNEISKITKNERITKVGDPEFADVDVDELTSDEHIKELASQISLSEPSEETIFDEEREHDEKTDTTHFVVVDPDGMVVSATDTLSNFFGSGEYTSGFFINNSTEQFSEFANSPNAYAPNKRSRSLSAPTIYVEDERVIGIGTPGGNRIPPVMAQVLSRHLYFDEPLEDAVDAKRFYGEDDVLYVEDGFPEDVLGDIARAGYQFQNRQLAVYFGGIQALELNKVNGAITGIADLRRSGLWDAKDLFKWSEFFEKLFFVFFILGIIFPALHLLHSLPWFKSKGESIRRQLEEEKGISVLVPCYNEQGIIETSLKNMSSLPYQKKEVIYINDGSKDRTFSLLNTYLKLKPSTKKPLQKLSHKRVRGVYQSELYPFIYVIDKENGGKADALNAGIEYAGEDIVVSLDADTVLTENALPKVNEAFEDQDVVAAGGMVHVLQTKTKNPLKRLSLRHANFLVRLQMFDFLKAFYITKISLARFHALAVISGAFGIFRKDALLEVGGYRSTIGEDIDITLKMHEYIAKHVNKKVIHLKEAISYTEMPETWNDFFKQRIRWQKAYIDCVIHFHSFFRKTLFRKAVSFFYIFESFLVGIVSAFIMTGFFITNAIISPPESYLAYVLYYLTFLLIFGVVYDIAALIMNRYHGFRFRWKDIPSLFVTILLDVFVYRFALMYIVMHGTIEYFFNTDWNKVSRTGRNYQTETKSETSPAA</sequence>
<dbReference type="RefSeq" id="WP_323467024.1">
    <property type="nucleotide sequence ID" value="NZ_CP144224.1"/>
</dbReference>
<dbReference type="SUPFAM" id="SSF53448">
    <property type="entry name" value="Nucleotide-diphospho-sugar transferases"/>
    <property type="match status" value="1"/>
</dbReference>
<dbReference type="Gene3D" id="3.60.20.40">
    <property type="match status" value="1"/>
</dbReference>
<dbReference type="PRINTS" id="PR01210">
    <property type="entry name" value="GGTRANSPTASE"/>
</dbReference>
<dbReference type="Proteomes" id="UP001285636">
    <property type="component" value="Unassembled WGS sequence"/>
</dbReference>
<dbReference type="EC" id="2.3.2.2" evidence="8"/>
<dbReference type="InterPro" id="IPR043137">
    <property type="entry name" value="GGT_ssub_C"/>
</dbReference>
<dbReference type="EMBL" id="JAWJAY010000003">
    <property type="protein sequence ID" value="MDV2886203.1"/>
    <property type="molecule type" value="Genomic_DNA"/>
</dbReference>
<feature type="transmembrane region" description="Helical" evidence="5">
    <location>
        <begin position="909"/>
        <end position="930"/>
    </location>
</feature>
<dbReference type="InterPro" id="IPR051792">
    <property type="entry name" value="GGT_bact"/>
</dbReference>
<protein>
    <submittedName>
        <fullName evidence="8">Gamma-glutamyltransferase</fullName>
        <ecNumber evidence="8">2.3.2.2</ecNumber>
    </submittedName>
</protein>
<keyword evidence="5" id="KW-1133">Transmembrane helix</keyword>
<evidence type="ECO:0000259" key="7">
    <source>
        <dbReference type="Pfam" id="PF00535"/>
    </source>
</evidence>
<dbReference type="SUPFAM" id="SSF56235">
    <property type="entry name" value="N-terminal nucleophile aminohydrolases (Ntn hydrolases)"/>
    <property type="match status" value="1"/>
</dbReference>
<evidence type="ECO:0000313" key="9">
    <source>
        <dbReference type="Proteomes" id="UP001285636"/>
    </source>
</evidence>
<feature type="chain" id="PRO_5042583136" evidence="6">
    <location>
        <begin position="33"/>
        <end position="1004"/>
    </location>
</feature>
<keyword evidence="3" id="KW-0378">Hydrolase</keyword>
<feature type="transmembrane region" description="Helical" evidence="5">
    <location>
        <begin position="950"/>
        <end position="970"/>
    </location>
</feature>
<reference evidence="8" key="1">
    <citation type="submission" date="2023-10" db="EMBL/GenBank/DDBJ databases">
        <title>Screening of Alkalihalophilus pseudofirmusBZ-TG-HK211 and Its Alleviation of Salt Stress on Rapeseed Growth.</title>
        <authorList>
            <person name="Zhao B."/>
            <person name="Guo T."/>
        </authorList>
    </citation>
    <scope>NUCLEOTIDE SEQUENCE</scope>
    <source>
        <strain evidence="8">BZ-TG-HK211</strain>
    </source>
</reference>
<dbReference type="InterPro" id="IPR043138">
    <property type="entry name" value="GGT_lsub"/>
</dbReference>
<gene>
    <name evidence="8" type="ORF">RYX45_13520</name>
</gene>
<dbReference type="InterPro" id="IPR029055">
    <property type="entry name" value="Ntn_hydrolases_N"/>
</dbReference>
<name>A0AAJ2NPR1_ALKPS</name>
<dbReference type="GO" id="GO:0016787">
    <property type="term" value="F:hydrolase activity"/>
    <property type="evidence" value="ECO:0007669"/>
    <property type="project" value="UniProtKB-KW"/>
</dbReference>
<dbReference type="Gene3D" id="1.10.246.130">
    <property type="match status" value="1"/>
</dbReference>
<keyword evidence="8" id="KW-0012">Acyltransferase</keyword>
<accession>A0AAJ2NPR1</accession>
<evidence type="ECO:0000256" key="6">
    <source>
        <dbReference type="SAM" id="SignalP"/>
    </source>
</evidence>
<dbReference type="InterPro" id="IPR001173">
    <property type="entry name" value="Glyco_trans_2-like"/>
</dbReference>
<keyword evidence="6" id="KW-0732">Signal</keyword>
<feature type="domain" description="Glycosyltransferase 2-like" evidence="7">
    <location>
        <begin position="593"/>
        <end position="793"/>
    </location>
</feature>
<dbReference type="Pfam" id="PF00535">
    <property type="entry name" value="Glycos_transf_2"/>
    <property type="match status" value="1"/>
</dbReference>
<evidence type="ECO:0000256" key="3">
    <source>
        <dbReference type="ARBA" id="ARBA00022801"/>
    </source>
</evidence>
<evidence type="ECO:0000256" key="2">
    <source>
        <dbReference type="ARBA" id="ARBA00022679"/>
    </source>
</evidence>
<evidence type="ECO:0000256" key="1">
    <source>
        <dbReference type="ARBA" id="ARBA00009381"/>
    </source>
</evidence>
<dbReference type="Pfam" id="PF01019">
    <property type="entry name" value="G_glu_transpept"/>
    <property type="match status" value="1"/>
</dbReference>
<keyword evidence="2 8" id="KW-0808">Transferase</keyword>
<dbReference type="AlphaFoldDB" id="A0AAJ2NPR1"/>
<dbReference type="PANTHER" id="PTHR43199:SF1">
    <property type="entry name" value="GLUTATHIONE HYDROLASE PROENZYME"/>
    <property type="match status" value="1"/>
</dbReference>
<proteinExistence type="inferred from homology"/>
<dbReference type="GO" id="GO:0103068">
    <property type="term" value="F:leukotriene C4 gamma-glutamyl transferase activity"/>
    <property type="evidence" value="ECO:0007669"/>
    <property type="project" value="UniProtKB-EC"/>
</dbReference>
<evidence type="ECO:0000256" key="5">
    <source>
        <dbReference type="SAM" id="Phobius"/>
    </source>
</evidence>
<comment type="caution">
    <text evidence="8">The sequence shown here is derived from an EMBL/GenBank/DDBJ whole genome shotgun (WGS) entry which is preliminary data.</text>
</comment>
<dbReference type="PANTHER" id="PTHR43199">
    <property type="entry name" value="GLUTATHIONE HYDROLASE"/>
    <property type="match status" value="1"/>
</dbReference>
<comment type="similarity">
    <text evidence="1">Belongs to the gamma-glutamyltransferase family.</text>
</comment>
<feature type="signal peptide" evidence="6">
    <location>
        <begin position="1"/>
        <end position="32"/>
    </location>
</feature>
<keyword evidence="5" id="KW-0812">Transmembrane</keyword>
<keyword evidence="5" id="KW-0472">Membrane</keyword>
<evidence type="ECO:0000313" key="8">
    <source>
        <dbReference type="EMBL" id="MDV2886203.1"/>
    </source>
</evidence>